<dbReference type="SUPFAM" id="SSF89796">
    <property type="entry name" value="CoA-transferase family III (CaiB/BaiF)"/>
    <property type="match status" value="1"/>
</dbReference>
<sequence>MTADVLSFVAMALFDAQRSGLGAVLDMDEKYFSQHFAHLYDCEGTIQRFYKCSDGKWLFIGVNNKHSLFSLFKQLQIDSQLEHDTSDEKISATLAERLKQQPQSYWTNKITDLCVTAI</sequence>
<evidence type="ECO:0000313" key="1">
    <source>
        <dbReference type="Proteomes" id="UP000887569"/>
    </source>
</evidence>
<dbReference type="InterPro" id="IPR023606">
    <property type="entry name" value="CoA-Trfase_III_dom_1_sf"/>
</dbReference>
<dbReference type="InterPro" id="IPR044855">
    <property type="entry name" value="CoA-Trfase_III_dom3_sf"/>
</dbReference>
<name>A0A915AWE0_PARUN</name>
<evidence type="ECO:0000313" key="2">
    <source>
        <dbReference type="WBParaSite" id="PgR015_g109_t02"/>
    </source>
</evidence>
<accession>A0A915AWE0</accession>
<keyword evidence="1" id="KW-1185">Reference proteome</keyword>
<dbReference type="Proteomes" id="UP000887569">
    <property type="component" value="Unplaced"/>
</dbReference>
<reference evidence="2" key="1">
    <citation type="submission" date="2022-11" db="UniProtKB">
        <authorList>
            <consortium name="WormBaseParasite"/>
        </authorList>
    </citation>
    <scope>IDENTIFICATION</scope>
</reference>
<dbReference type="WBParaSite" id="PgR015_g109_t02">
    <property type="protein sequence ID" value="PgR015_g109_t02"/>
    <property type="gene ID" value="PgR015_g109"/>
</dbReference>
<organism evidence="1 2">
    <name type="scientific">Parascaris univalens</name>
    <name type="common">Nematode worm</name>
    <dbReference type="NCBI Taxonomy" id="6257"/>
    <lineage>
        <taxon>Eukaryota</taxon>
        <taxon>Metazoa</taxon>
        <taxon>Ecdysozoa</taxon>
        <taxon>Nematoda</taxon>
        <taxon>Chromadorea</taxon>
        <taxon>Rhabditida</taxon>
        <taxon>Spirurina</taxon>
        <taxon>Ascaridomorpha</taxon>
        <taxon>Ascaridoidea</taxon>
        <taxon>Ascarididae</taxon>
        <taxon>Parascaris</taxon>
    </lineage>
</organism>
<dbReference type="Gene3D" id="3.30.1540.10">
    <property type="entry name" value="formyl-coa transferase, domain 3"/>
    <property type="match status" value="1"/>
</dbReference>
<protein>
    <submittedName>
        <fullName evidence="2">Uncharacterized protein</fullName>
    </submittedName>
</protein>
<proteinExistence type="predicted"/>
<dbReference type="AlphaFoldDB" id="A0A915AWE0"/>